<dbReference type="Gene3D" id="2.30.30.830">
    <property type="match status" value="1"/>
</dbReference>
<keyword evidence="2" id="KW-1185">Reference proteome</keyword>
<organism evidence="1 2">
    <name type="scientific">Psychromonas marina</name>
    <dbReference type="NCBI Taxonomy" id="88364"/>
    <lineage>
        <taxon>Bacteria</taxon>
        <taxon>Pseudomonadati</taxon>
        <taxon>Pseudomonadota</taxon>
        <taxon>Gammaproteobacteria</taxon>
        <taxon>Alteromonadales</taxon>
        <taxon>Psychromonadaceae</taxon>
        <taxon>Psychromonas</taxon>
    </lineage>
</organism>
<accession>A0ABQ6E090</accession>
<dbReference type="PIRSF" id="PIRSF016481">
    <property type="entry name" value="Pilus_assembly_PilP"/>
    <property type="match status" value="1"/>
</dbReference>
<dbReference type="Proteomes" id="UP001157353">
    <property type="component" value="Unassembled WGS sequence"/>
</dbReference>
<dbReference type="Pfam" id="PF04351">
    <property type="entry name" value="PilP"/>
    <property type="match status" value="1"/>
</dbReference>
<proteinExistence type="predicted"/>
<protein>
    <submittedName>
        <fullName evidence="1">Fimbrial protein</fullName>
    </submittedName>
</protein>
<dbReference type="RefSeq" id="WP_284203775.1">
    <property type="nucleotide sequence ID" value="NZ_BSPQ01000005.1"/>
</dbReference>
<reference evidence="2" key="1">
    <citation type="journal article" date="2019" name="Int. J. Syst. Evol. Microbiol.">
        <title>The Global Catalogue of Microorganisms (GCM) 10K type strain sequencing project: providing services to taxonomists for standard genome sequencing and annotation.</title>
        <authorList>
            <consortium name="The Broad Institute Genomics Platform"/>
            <consortium name="The Broad Institute Genome Sequencing Center for Infectious Disease"/>
            <person name="Wu L."/>
            <person name="Ma J."/>
        </authorList>
    </citation>
    <scope>NUCLEOTIDE SEQUENCE [LARGE SCALE GENOMIC DNA]</scope>
    <source>
        <strain evidence="2">NBRC 103166</strain>
    </source>
</reference>
<dbReference type="InterPro" id="IPR007446">
    <property type="entry name" value="PilP"/>
</dbReference>
<comment type="caution">
    <text evidence="1">The sequence shown here is derived from an EMBL/GenBank/DDBJ whole genome shotgun (WGS) entry which is preliminary data.</text>
</comment>
<dbReference type="PROSITE" id="PS51257">
    <property type="entry name" value="PROKAR_LIPOPROTEIN"/>
    <property type="match status" value="1"/>
</dbReference>
<name>A0ABQ6E090_9GAMM</name>
<sequence>MKILITLLLSFSLISCVEVKVDDLNNFVVSAKSNVYPINDKIPELKKIEALTFTGNDGRNPFSEPQIEVITPVENIPKSCPQPNFKRKKQALEMYSLDNLIMRGTLLINEQLWALVQASGGEIHKVRPGYYLGLNYGKVLEITKDKIELLELASDRDGCWQERITKITLQSQ</sequence>
<dbReference type="EMBL" id="BSPQ01000005">
    <property type="protein sequence ID" value="GLS90653.1"/>
    <property type="molecule type" value="Genomic_DNA"/>
</dbReference>
<gene>
    <name evidence="1" type="primary">pilP</name>
    <name evidence="1" type="ORF">GCM10007916_17200</name>
</gene>
<evidence type="ECO:0000313" key="2">
    <source>
        <dbReference type="Proteomes" id="UP001157353"/>
    </source>
</evidence>
<evidence type="ECO:0000313" key="1">
    <source>
        <dbReference type="EMBL" id="GLS90653.1"/>
    </source>
</evidence>